<dbReference type="InterPro" id="IPR043380">
    <property type="entry name" value="Gcl-like"/>
</dbReference>
<dbReference type="GO" id="GO:0007281">
    <property type="term" value="P:germ cell development"/>
    <property type="evidence" value="ECO:0007669"/>
    <property type="project" value="InterPro"/>
</dbReference>
<dbReference type="Proteomes" id="UP000308365">
    <property type="component" value="Unassembled WGS sequence"/>
</dbReference>
<feature type="non-terminal residue" evidence="2">
    <location>
        <position position="1"/>
    </location>
</feature>
<comment type="caution">
    <text evidence="2">The sequence shown here is derived from an EMBL/GenBank/DDBJ whole genome shotgun (WGS) entry which is preliminary data.</text>
</comment>
<dbReference type="EMBL" id="RWIC01002751">
    <property type="protein sequence ID" value="TKC33568.1"/>
    <property type="molecule type" value="Genomic_DNA"/>
</dbReference>
<organism evidence="2 3">
    <name type="scientific">Monodon monoceros</name>
    <name type="common">Narwhal</name>
    <name type="synonym">Ceratodon monodon</name>
    <dbReference type="NCBI Taxonomy" id="40151"/>
    <lineage>
        <taxon>Eukaryota</taxon>
        <taxon>Metazoa</taxon>
        <taxon>Chordata</taxon>
        <taxon>Craniata</taxon>
        <taxon>Vertebrata</taxon>
        <taxon>Euteleostomi</taxon>
        <taxon>Mammalia</taxon>
        <taxon>Eutheria</taxon>
        <taxon>Laurasiatheria</taxon>
        <taxon>Artiodactyla</taxon>
        <taxon>Whippomorpha</taxon>
        <taxon>Cetacea</taxon>
        <taxon>Odontoceti</taxon>
        <taxon>Monodontidae</taxon>
        <taxon>Monodon</taxon>
    </lineage>
</organism>
<proteinExistence type="predicted"/>
<gene>
    <name evidence="2" type="ORF">EI555_015379</name>
</gene>
<dbReference type="PANTHER" id="PTHR23231">
    <property type="entry name" value="GERM CELL-LESS PROTEIN"/>
    <property type="match status" value="1"/>
</dbReference>
<evidence type="ECO:0000313" key="3">
    <source>
        <dbReference type="Proteomes" id="UP000308365"/>
    </source>
</evidence>
<dbReference type="GO" id="GO:0005634">
    <property type="term" value="C:nucleus"/>
    <property type="evidence" value="ECO:0007669"/>
    <property type="project" value="TreeGrafter"/>
</dbReference>
<evidence type="ECO:0008006" key="4">
    <source>
        <dbReference type="Google" id="ProtNLM"/>
    </source>
</evidence>
<keyword evidence="1" id="KW-0217">Developmental protein</keyword>
<evidence type="ECO:0000313" key="2">
    <source>
        <dbReference type="EMBL" id="TKC33568.1"/>
    </source>
</evidence>
<accession>A0A4U1EC69</accession>
<sequence>ETTMDTIEWQMPDENIDREALHEALGSLYRDSMLISPGRVTAILATTSMLQLDELIQQYGEVMKETVSAQTVCSYYYSDESAIGDGGGDGHVHHVEKVDVLAATADMMGPARALFPDTDSWFARSRRESEGTPFLETEQGRVFGPVFQQLRLAYVILDLTSAHVIQRMR</sequence>
<dbReference type="AlphaFoldDB" id="A0A4U1EC69"/>
<dbReference type="PANTHER" id="PTHR23231:SF20">
    <property type="entry name" value="SIMILAR TO GERM CELL-LESS"/>
    <property type="match status" value="1"/>
</dbReference>
<dbReference type="Gene3D" id="3.30.710.10">
    <property type="entry name" value="Potassium Channel Kv1.1, Chain A"/>
    <property type="match status" value="1"/>
</dbReference>
<evidence type="ECO:0000256" key="1">
    <source>
        <dbReference type="ARBA" id="ARBA00022473"/>
    </source>
</evidence>
<protein>
    <recommendedName>
        <fullName evidence="4">BTB domain-containing protein</fullName>
    </recommendedName>
</protein>
<reference evidence="3" key="1">
    <citation type="journal article" date="2019" name="IScience">
        <title>Narwhal Genome Reveals Long-Term Low Genetic Diversity despite Current Large Abundance Size.</title>
        <authorList>
            <person name="Westbury M.V."/>
            <person name="Petersen B."/>
            <person name="Garde E."/>
            <person name="Heide-Jorgensen M.P."/>
            <person name="Lorenzen E.D."/>
        </authorList>
    </citation>
    <scope>NUCLEOTIDE SEQUENCE [LARGE SCALE GENOMIC DNA]</scope>
</reference>
<dbReference type="InterPro" id="IPR011333">
    <property type="entry name" value="SKP1/BTB/POZ_sf"/>
</dbReference>
<name>A0A4U1EC69_MONMO</name>